<dbReference type="InterPro" id="IPR006498">
    <property type="entry name" value="Tail_tube"/>
</dbReference>
<comment type="caution">
    <text evidence="1">The sequence shown here is derived from an EMBL/GenBank/DDBJ whole genome shotgun (WGS) entry which is preliminary data.</text>
</comment>
<dbReference type="Pfam" id="PF04985">
    <property type="entry name" value="Phage_tube"/>
    <property type="match status" value="1"/>
</dbReference>
<gene>
    <name evidence="1" type="ORF">CKO43_00705</name>
</gene>
<dbReference type="NCBIfam" id="TIGR01611">
    <property type="entry name" value="tail_tube"/>
    <property type="match status" value="1"/>
</dbReference>
<evidence type="ECO:0000313" key="1">
    <source>
        <dbReference type="EMBL" id="MBK1711296.1"/>
    </source>
</evidence>
<dbReference type="EMBL" id="NRRU01000001">
    <property type="protein sequence ID" value="MBK1711296.1"/>
    <property type="molecule type" value="Genomic_DNA"/>
</dbReference>
<keyword evidence="2" id="KW-1185">Reference proteome</keyword>
<organism evidence="1 2">
    <name type="scientific">Rubrivivax gelatinosus</name>
    <name type="common">Rhodocyclus gelatinosus</name>
    <name type="synonym">Rhodopseudomonas gelatinosa</name>
    <dbReference type="NCBI Taxonomy" id="28068"/>
    <lineage>
        <taxon>Bacteria</taxon>
        <taxon>Pseudomonadati</taxon>
        <taxon>Pseudomonadota</taxon>
        <taxon>Betaproteobacteria</taxon>
        <taxon>Burkholderiales</taxon>
        <taxon>Sphaerotilaceae</taxon>
        <taxon>Rubrivivax</taxon>
    </lineage>
</organism>
<reference evidence="1" key="2">
    <citation type="journal article" date="2020" name="Microorganisms">
        <title>Osmotic Adaptation and Compatible Solute Biosynthesis of Phototrophic Bacteria as Revealed from Genome Analyses.</title>
        <authorList>
            <person name="Imhoff J.F."/>
            <person name="Rahn T."/>
            <person name="Kunzel S."/>
            <person name="Keller A."/>
            <person name="Neulinger S.C."/>
        </authorList>
    </citation>
    <scope>NUCLEOTIDE SEQUENCE</scope>
    <source>
        <strain evidence="1">IM 151</strain>
    </source>
</reference>
<name>A0ABS1DNK7_RUBGE</name>
<dbReference type="RefSeq" id="WP_200377515.1">
    <property type="nucleotide sequence ID" value="NZ_NRRU01000001.1"/>
</dbReference>
<dbReference type="Proteomes" id="UP001041814">
    <property type="component" value="Unassembled WGS sequence"/>
</dbReference>
<accession>A0ABS1DNK7</accession>
<proteinExistence type="predicted"/>
<reference evidence="1" key="1">
    <citation type="submission" date="2017-08" db="EMBL/GenBank/DDBJ databases">
        <authorList>
            <person name="Imhoff J.F."/>
            <person name="Rahn T."/>
            <person name="Kuenzel S."/>
            <person name="Neulinger S.C."/>
        </authorList>
    </citation>
    <scope>NUCLEOTIDE SEQUENCE</scope>
    <source>
        <strain evidence="1">IM 151</strain>
    </source>
</reference>
<evidence type="ECO:0000313" key="2">
    <source>
        <dbReference type="Proteomes" id="UP001041814"/>
    </source>
</evidence>
<protein>
    <submittedName>
        <fullName evidence="1">Phage major tail tube protein</fullName>
    </submittedName>
</protein>
<sequence>MALPKKLKNFVLFHAGTSFLGEIPEVVPPKLSRKTEDYRAGGMGGAVKLDQGLEAMEMEWTAAGYLRGVFAQFGVLKHDGVQLRFAGALEAGDSDTVTPVEIVVRGRHTEIDFGTAKAGDNTEIKVKTAISYYRLTLNGEVLIEIDLVNMIENVGGVDRMAAVKSALGV</sequence>